<gene>
    <name evidence="8" type="primary">vapC</name>
    <name evidence="10" type="ordered locus">Turpa_1296</name>
</gene>
<dbReference type="EMBL" id="CP002959">
    <property type="protein sequence ID" value="AFM11944.1"/>
    <property type="molecule type" value="Genomic_DNA"/>
</dbReference>
<keyword evidence="4 8" id="KW-0479">Metal-binding</keyword>
<dbReference type="HOGENOM" id="CLU_118482_1_1_12"/>
<comment type="function">
    <text evidence="8">Toxic component of a toxin-antitoxin (TA) system. An RNase.</text>
</comment>
<evidence type="ECO:0000313" key="10">
    <source>
        <dbReference type="EMBL" id="AFM11944.1"/>
    </source>
</evidence>
<evidence type="ECO:0000256" key="5">
    <source>
        <dbReference type="ARBA" id="ARBA00022801"/>
    </source>
</evidence>
<keyword evidence="6 8" id="KW-0460">Magnesium</keyword>
<dbReference type="InterPro" id="IPR022907">
    <property type="entry name" value="VapC_family"/>
</dbReference>
<keyword evidence="5 8" id="KW-0378">Hydrolase</keyword>
<dbReference type="Gene3D" id="3.40.50.1010">
    <property type="entry name" value="5'-nuclease"/>
    <property type="match status" value="1"/>
</dbReference>
<dbReference type="OrthoDB" id="195672at2"/>
<dbReference type="GO" id="GO:0090729">
    <property type="term" value="F:toxin activity"/>
    <property type="evidence" value="ECO:0007669"/>
    <property type="project" value="UniProtKB-KW"/>
</dbReference>
<dbReference type="GO" id="GO:0016787">
    <property type="term" value="F:hydrolase activity"/>
    <property type="evidence" value="ECO:0007669"/>
    <property type="project" value="UniProtKB-KW"/>
</dbReference>
<dbReference type="Proteomes" id="UP000006048">
    <property type="component" value="Chromosome"/>
</dbReference>
<dbReference type="PANTHER" id="PTHR33653:SF1">
    <property type="entry name" value="RIBONUCLEASE VAPC2"/>
    <property type="match status" value="1"/>
</dbReference>
<dbReference type="Pfam" id="PF01850">
    <property type="entry name" value="PIN"/>
    <property type="match status" value="1"/>
</dbReference>
<evidence type="ECO:0000256" key="7">
    <source>
        <dbReference type="ARBA" id="ARBA00038093"/>
    </source>
</evidence>
<evidence type="ECO:0000259" key="9">
    <source>
        <dbReference type="Pfam" id="PF01850"/>
    </source>
</evidence>
<dbReference type="InterPro" id="IPR002716">
    <property type="entry name" value="PIN_dom"/>
</dbReference>
<dbReference type="GO" id="GO:0004540">
    <property type="term" value="F:RNA nuclease activity"/>
    <property type="evidence" value="ECO:0007669"/>
    <property type="project" value="InterPro"/>
</dbReference>
<dbReference type="PANTHER" id="PTHR33653">
    <property type="entry name" value="RIBONUCLEASE VAPC2"/>
    <property type="match status" value="1"/>
</dbReference>
<dbReference type="GO" id="GO:0000287">
    <property type="term" value="F:magnesium ion binding"/>
    <property type="evidence" value="ECO:0007669"/>
    <property type="project" value="UniProtKB-UniRule"/>
</dbReference>
<dbReference type="RefSeq" id="WP_014802460.1">
    <property type="nucleotide sequence ID" value="NC_018020.1"/>
</dbReference>
<dbReference type="AlphaFoldDB" id="I4B3T7"/>
<organism evidence="10 11">
    <name type="scientific">Turneriella parva (strain ATCC BAA-1111 / DSM 21527 / NCTC 11395 / H)</name>
    <name type="common">Leptospira parva</name>
    <dbReference type="NCBI Taxonomy" id="869212"/>
    <lineage>
        <taxon>Bacteria</taxon>
        <taxon>Pseudomonadati</taxon>
        <taxon>Spirochaetota</taxon>
        <taxon>Spirochaetia</taxon>
        <taxon>Leptospirales</taxon>
        <taxon>Leptospiraceae</taxon>
        <taxon>Turneriella</taxon>
    </lineage>
</organism>
<dbReference type="InterPro" id="IPR050556">
    <property type="entry name" value="Type_II_TA_system_RNase"/>
</dbReference>
<keyword evidence="2 8" id="KW-1277">Toxin-antitoxin system</keyword>
<proteinExistence type="inferred from homology"/>
<comment type="cofactor">
    <cofactor evidence="1 8">
        <name>Mg(2+)</name>
        <dbReference type="ChEBI" id="CHEBI:18420"/>
    </cofactor>
</comment>
<reference evidence="10 11" key="1">
    <citation type="submission" date="2012-06" db="EMBL/GenBank/DDBJ databases">
        <title>The complete chromosome of genome of Turneriella parva DSM 21527.</title>
        <authorList>
            <consortium name="US DOE Joint Genome Institute (JGI-PGF)"/>
            <person name="Lucas S."/>
            <person name="Han J."/>
            <person name="Lapidus A."/>
            <person name="Bruce D."/>
            <person name="Goodwin L."/>
            <person name="Pitluck S."/>
            <person name="Peters L."/>
            <person name="Kyrpides N."/>
            <person name="Mavromatis K."/>
            <person name="Ivanova N."/>
            <person name="Mikhailova N."/>
            <person name="Chertkov O."/>
            <person name="Detter J.C."/>
            <person name="Tapia R."/>
            <person name="Han C."/>
            <person name="Land M."/>
            <person name="Hauser L."/>
            <person name="Markowitz V."/>
            <person name="Cheng J.-F."/>
            <person name="Hugenholtz P."/>
            <person name="Woyke T."/>
            <person name="Wu D."/>
            <person name="Gronow S."/>
            <person name="Wellnitz S."/>
            <person name="Brambilla E."/>
            <person name="Klenk H.-P."/>
            <person name="Eisen J.A."/>
        </authorList>
    </citation>
    <scope>NUCLEOTIDE SEQUENCE [LARGE SCALE GENOMIC DNA]</scope>
    <source>
        <strain evidence="11">ATCC BAA-1111 / DSM 21527 / NCTC 11395 / H</strain>
    </source>
</reference>
<dbReference type="EC" id="3.1.-.-" evidence="8"/>
<dbReference type="InterPro" id="IPR029060">
    <property type="entry name" value="PIN-like_dom_sf"/>
</dbReference>
<accession>I4B3T7</accession>
<evidence type="ECO:0000313" key="11">
    <source>
        <dbReference type="Proteomes" id="UP000006048"/>
    </source>
</evidence>
<dbReference type="KEGG" id="tpx:Turpa_1296"/>
<keyword evidence="8" id="KW-0800">Toxin</keyword>
<dbReference type="SUPFAM" id="SSF88723">
    <property type="entry name" value="PIN domain-like"/>
    <property type="match status" value="1"/>
</dbReference>
<keyword evidence="11" id="KW-1185">Reference proteome</keyword>
<dbReference type="HAMAP" id="MF_00265">
    <property type="entry name" value="VapC_Nob1"/>
    <property type="match status" value="1"/>
</dbReference>
<dbReference type="STRING" id="869212.Turpa_1296"/>
<feature type="binding site" evidence="8">
    <location>
        <position position="6"/>
    </location>
    <ligand>
        <name>Mg(2+)</name>
        <dbReference type="ChEBI" id="CHEBI:18420"/>
    </ligand>
</feature>
<feature type="binding site" evidence="8">
    <location>
        <position position="94"/>
    </location>
    <ligand>
        <name>Mg(2+)</name>
        <dbReference type="ChEBI" id="CHEBI:18420"/>
    </ligand>
</feature>
<evidence type="ECO:0000256" key="4">
    <source>
        <dbReference type="ARBA" id="ARBA00022723"/>
    </source>
</evidence>
<keyword evidence="3 8" id="KW-0540">Nuclease</keyword>
<evidence type="ECO:0000256" key="1">
    <source>
        <dbReference type="ARBA" id="ARBA00001946"/>
    </source>
</evidence>
<evidence type="ECO:0000256" key="6">
    <source>
        <dbReference type="ARBA" id="ARBA00022842"/>
    </source>
</evidence>
<sequence>MALLVDSSVYIDWMRRRHEFVRDIAQFRQHTPIYICGIIQAEVARGILQESLREKFLEFSNLLDLIDVDAAIWLETARLAWQLDRKGLTLPLTDLAIACCAKRVGAEIVTLDTDFQKIPGLKIRKNL</sequence>
<evidence type="ECO:0000256" key="2">
    <source>
        <dbReference type="ARBA" id="ARBA00022649"/>
    </source>
</evidence>
<protein>
    <recommendedName>
        <fullName evidence="8">Ribonuclease VapC</fullName>
        <shortName evidence="8">RNase VapC</shortName>
        <ecNumber evidence="8">3.1.-.-</ecNumber>
    </recommendedName>
    <alternativeName>
        <fullName evidence="8">Toxin VapC</fullName>
    </alternativeName>
</protein>
<evidence type="ECO:0000256" key="8">
    <source>
        <dbReference type="HAMAP-Rule" id="MF_00265"/>
    </source>
</evidence>
<evidence type="ECO:0000256" key="3">
    <source>
        <dbReference type="ARBA" id="ARBA00022722"/>
    </source>
</evidence>
<feature type="domain" description="PIN" evidence="9">
    <location>
        <begin position="4"/>
        <end position="120"/>
    </location>
</feature>
<name>I4B3T7_TURPD</name>
<comment type="similarity">
    <text evidence="7 8">Belongs to the PINc/VapC protein family.</text>
</comment>